<gene>
    <name evidence="2" type="ORF">PPRIM_AZ9-3.1.T0760144</name>
</gene>
<accession>A0A8S1NI69</accession>
<evidence type="ECO:0000313" key="2">
    <source>
        <dbReference type="EMBL" id="CAD8086374.1"/>
    </source>
</evidence>
<dbReference type="PANTHER" id="PTHR34387:SF2">
    <property type="entry name" value="SLR1258 PROTEIN"/>
    <property type="match status" value="1"/>
</dbReference>
<dbReference type="InterPro" id="IPR007497">
    <property type="entry name" value="SIMPL/DUF541"/>
</dbReference>
<evidence type="ECO:0000313" key="3">
    <source>
        <dbReference type="Proteomes" id="UP000688137"/>
    </source>
</evidence>
<organism evidence="2 3">
    <name type="scientific">Paramecium primaurelia</name>
    <dbReference type="NCBI Taxonomy" id="5886"/>
    <lineage>
        <taxon>Eukaryota</taxon>
        <taxon>Sar</taxon>
        <taxon>Alveolata</taxon>
        <taxon>Ciliophora</taxon>
        <taxon>Intramacronucleata</taxon>
        <taxon>Oligohymenophorea</taxon>
        <taxon>Peniculida</taxon>
        <taxon>Parameciidae</taxon>
        <taxon>Paramecium</taxon>
    </lineage>
</organism>
<dbReference type="InterPro" id="IPR052022">
    <property type="entry name" value="26kDa_periplasmic_antigen"/>
</dbReference>
<dbReference type="AlphaFoldDB" id="A0A8S1NI69"/>
<reference evidence="2" key="1">
    <citation type="submission" date="2021-01" db="EMBL/GenBank/DDBJ databases">
        <authorList>
            <consortium name="Genoscope - CEA"/>
            <person name="William W."/>
        </authorList>
    </citation>
    <scope>NUCLEOTIDE SEQUENCE</scope>
</reference>
<dbReference type="Pfam" id="PF04402">
    <property type="entry name" value="SIMPL"/>
    <property type="match status" value="1"/>
</dbReference>
<dbReference type="GO" id="GO:0006974">
    <property type="term" value="P:DNA damage response"/>
    <property type="evidence" value="ECO:0007669"/>
    <property type="project" value="TreeGrafter"/>
</dbReference>
<evidence type="ECO:0008006" key="4">
    <source>
        <dbReference type="Google" id="ProtNLM"/>
    </source>
</evidence>
<dbReference type="OMA" id="FVISHIE"/>
<feature type="signal peptide" evidence="1">
    <location>
        <begin position="1"/>
        <end position="16"/>
    </location>
</feature>
<feature type="chain" id="PRO_5035856937" description="DUF541 domain-containing protein" evidence="1">
    <location>
        <begin position="17"/>
        <end position="228"/>
    </location>
</feature>
<protein>
    <recommendedName>
        <fullName evidence="4">DUF541 domain-containing protein</fullName>
    </recommendedName>
</protein>
<keyword evidence="3" id="KW-1185">Reference proteome</keyword>
<sequence length="228" mass="25533">MKAILVLSITLMTLNSQFIKTSTLNLCDANIYLRPDIYYVQGSATTNIEPTQAVVTLEVEVKEEKAQNALQQAASIADDAIKAIKENCKGELKIQTADFTISPHKEYSQNQPYYVTFSGFIVINRITVETLNISDVGKIIDIAVKHKVNKVNGIQFDVSKEEKKRLKDVLVEQAIEDAKHTANVVLKELNMRVESVKSVQILENYGYGINTQMDQQVSVGFVINHIDQ</sequence>
<dbReference type="Proteomes" id="UP000688137">
    <property type="component" value="Unassembled WGS sequence"/>
</dbReference>
<evidence type="ECO:0000256" key="1">
    <source>
        <dbReference type="SAM" id="SignalP"/>
    </source>
</evidence>
<comment type="caution">
    <text evidence="2">The sequence shown here is derived from an EMBL/GenBank/DDBJ whole genome shotgun (WGS) entry which is preliminary data.</text>
</comment>
<dbReference type="PANTHER" id="PTHR34387">
    <property type="entry name" value="SLR1258 PROTEIN"/>
    <property type="match status" value="1"/>
</dbReference>
<proteinExistence type="predicted"/>
<keyword evidence="1" id="KW-0732">Signal</keyword>
<name>A0A8S1NI69_PARPR</name>
<dbReference type="EMBL" id="CAJJDM010000079">
    <property type="protein sequence ID" value="CAD8086374.1"/>
    <property type="molecule type" value="Genomic_DNA"/>
</dbReference>